<dbReference type="InterPro" id="IPR002628">
    <property type="entry name" value="PsbO"/>
</dbReference>
<evidence type="ECO:0000256" key="3">
    <source>
        <dbReference type="ARBA" id="ARBA00022531"/>
    </source>
</evidence>
<dbReference type="GO" id="GO:0010207">
    <property type="term" value="P:photosystem II assembly"/>
    <property type="evidence" value="ECO:0007669"/>
    <property type="project" value="InterPro"/>
</dbReference>
<evidence type="ECO:0008006" key="10">
    <source>
        <dbReference type="Google" id="ProtNLM"/>
    </source>
</evidence>
<evidence type="ECO:0000256" key="2">
    <source>
        <dbReference type="ARBA" id="ARBA00009838"/>
    </source>
</evidence>
<name>A0AAV9IPF2_CYACA</name>
<feature type="compositionally biased region" description="Low complexity" evidence="7">
    <location>
        <begin position="20"/>
        <end position="29"/>
    </location>
</feature>
<evidence type="ECO:0000313" key="8">
    <source>
        <dbReference type="EMBL" id="KAK4534118.1"/>
    </source>
</evidence>
<comment type="subcellular location">
    <subcellularLocation>
        <location evidence="1">Membrane</location>
    </subcellularLocation>
</comment>
<comment type="caution">
    <text evidence="8">The sequence shown here is derived from an EMBL/GenBank/DDBJ whole genome shotgun (WGS) entry which is preliminary data.</text>
</comment>
<keyword evidence="6" id="KW-0604">Photosystem II</keyword>
<evidence type="ECO:0000256" key="1">
    <source>
        <dbReference type="ARBA" id="ARBA00004370"/>
    </source>
</evidence>
<sequence length="333" mass="35957">MIGFVSTFFPSPAGLRQSSRPRAAAPAPRLRMQDAPAESRRPQSRLAHFGAALVTTVTTAAAVLSASSSFMPAPADALTAADVRQLTYDQVKGTGLANRCPEVTSSKGKITLDKSHKYKVVDMCLEPKQFMVEEEISRRKGEVKKEFVDTKLLTRASYSLGNVEGELVNEGGGWKFIEKEGMDYMATTVQLPGGERVPFLFTIKKLVASLTNADEGISASTEFGGDFTVPNYRTGMFLDPKGRGIAAGYDMAVALPALEADGGEGQDELQRENDKRFDVGKGSIEFAVNKVDPSTNEIGGVFVSEQPSDTDMGAKAPKRLLLKGIFYARVEPE</sequence>
<comment type="similarity">
    <text evidence="2">Belongs to the PsbO family.</text>
</comment>
<evidence type="ECO:0000313" key="9">
    <source>
        <dbReference type="Proteomes" id="UP001301350"/>
    </source>
</evidence>
<dbReference type="SUPFAM" id="SSF56925">
    <property type="entry name" value="OMPA-like"/>
    <property type="match status" value="1"/>
</dbReference>
<evidence type="ECO:0000256" key="7">
    <source>
        <dbReference type="SAM" id="MobiDB-lite"/>
    </source>
</evidence>
<proteinExistence type="inferred from homology"/>
<keyword evidence="5" id="KW-0472">Membrane</keyword>
<accession>A0AAV9IPF2</accession>
<evidence type="ECO:0000256" key="6">
    <source>
        <dbReference type="ARBA" id="ARBA00023276"/>
    </source>
</evidence>
<feature type="region of interest" description="Disordered" evidence="7">
    <location>
        <begin position="13"/>
        <end position="42"/>
    </location>
</feature>
<dbReference type="Pfam" id="PF01716">
    <property type="entry name" value="MSP"/>
    <property type="match status" value="1"/>
</dbReference>
<dbReference type="EMBL" id="JANCYW010000001">
    <property type="protein sequence ID" value="KAK4534118.1"/>
    <property type="molecule type" value="Genomic_DNA"/>
</dbReference>
<gene>
    <name evidence="8" type="ORF">CDCA_CDCA01G0143</name>
</gene>
<protein>
    <recommendedName>
        <fullName evidence="10">Oxygen-evolving enhancer protein 1, chloroplastic</fullName>
    </recommendedName>
</protein>
<dbReference type="InterPro" id="IPR011250">
    <property type="entry name" value="OMP/PagP_B-barrel"/>
</dbReference>
<keyword evidence="3" id="KW-0602">Photosynthesis</keyword>
<dbReference type="GO" id="GO:0042549">
    <property type="term" value="P:photosystem II stabilization"/>
    <property type="evidence" value="ECO:0007669"/>
    <property type="project" value="InterPro"/>
</dbReference>
<dbReference type="Proteomes" id="UP001301350">
    <property type="component" value="Unassembled WGS sequence"/>
</dbReference>
<dbReference type="Gene3D" id="2.40.160.30">
    <property type="entry name" value="Photosystem II, cytochrome c-550 precursor"/>
    <property type="match status" value="1"/>
</dbReference>
<evidence type="ECO:0000256" key="5">
    <source>
        <dbReference type="ARBA" id="ARBA00023136"/>
    </source>
</evidence>
<dbReference type="AlphaFoldDB" id="A0AAV9IPF2"/>
<organism evidence="8 9">
    <name type="scientific">Cyanidium caldarium</name>
    <name type="common">Red alga</name>
    <dbReference type="NCBI Taxonomy" id="2771"/>
    <lineage>
        <taxon>Eukaryota</taxon>
        <taxon>Rhodophyta</taxon>
        <taxon>Bangiophyceae</taxon>
        <taxon>Cyanidiales</taxon>
        <taxon>Cyanidiaceae</taxon>
        <taxon>Cyanidium</taxon>
    </lineage>
</organism>
<dbReference type="PANTHER" id="PTHR34058">
    <property type="entry name" value="OXYGEN-EVOLVING ENHANCER PROTEIN 1-2, CHLOROPLASTIC"/>
    <property type="match status" value="1"/>
</dbReference>
<dbReference type="Gene3D" id="3.30.2050.10">
    <property type="entry name" value="photosynthetic oxygen evolving center domain"/>
    <property type="match status" value="1"/>
</dbReference>
<dbReference type="GO" id="GO:0009523">
    <property type="term" value="C:photosystem II"/>
    <property type="evidence" value="ECO:0007669"/>
    <property type="project" value="UniProtKB-KW"/>
</dbReference>
<keyword evidence="9" id="KW-1185">Reference proteome</keyword>
<reference evidence="8 9" key="1">
    <citation type="submission" date="2022-07" db="EMBL/GenBank/DDBJ databases">
        <title>Genome-wide signatures of adaptation to extreme environments.</title>
        <authorList>
            <person name="Cho C.H."/>
            <person name="Yoon H.S."/>
        </authorList>
    </citation>
    <scope>NUCLEOTIDE SEQUENCE [LARGE SCALE GENOMIC DNA]</scope>
    <source>
        <strain evidence="8 9">DBV 063 E5</strain>
    </source>
</reference>
<keyword evidence="4" id="KW-0793">Thylakoid</keyword>
<evidence type="ECO:0000256" key="4">
    <source>
        <dbReference type="ARBA" id="ARBA00023078"/>
    </source>
</evidence>